<dbReference type="PANTHER" id="PTHR26450">
    <property type="entry name" value="OLFACTORY RECEPTOR 56B1-RELATED"/>
    <property type="match status" value="1"/>
</dbReference>
<dbReference type="InterPro" id="IPR000276">
    <property type="entry name" value="GPCR_Rhodpsn"/>
</dbReference>
<dbReference type="PRINTS" id="PR00237">
    <property type="entry name" value="GPCRRHODOPSN"/>
</dbReference>
<dbReference type="Proteomes" id="UP000589485">
    <property type="component" value="Unassembled WGS sequence"/>
</dbReference>
<comment type="subcellular location">
    <subcellularLocation>
        <location evidence="2">Membrane</location>
        <topology evidence="2">Multi-pass membrane protein</topology>
    </subcellularLocation>
</comment>
<keyword evidence="6 9" id="KW-1133">Transmembrane helix</keyword>
<dbReference type="OrthoDB" id="5969463at2759"/>
<comment type="caution">
    <text evidence="11">The sequence shown here is derived from an EMBL/GenBank/DDBJ whole genome shotgun (WGS) entry which is preliminary data.</text>
</comment>
<dbReference type="FunFam" id="1.20.1070.10:FF:000006">
    <property type="entry name" value="Olfactory receptor"/>
    <property type="match status" value="1"/>
</dbReference>
<evidence type="ECO:0000256" key="6">
    <source>
        <dbReference type="ARBA" id="ARBA00022989"/>
    </source>
</evidence>
<keyword evidence="3" id="KW-0716">Sensory transduction</keyword>
<evidence type="ECO:0000256" key="1">
    <source>
        <dbReference type="ARBA" id="ARBA00002936"/>
    </source>
</evidence>
<feature type="transmembrane region" description="Helical" evidence="9">
    <location>
        <begin position="67"/>
        <end position="86"/>
    </location>
</feature>
<dbReference type="Pfam" id="PF13853">
    <property type="entry name" value="7tm_4"/>
    <property type="match status" value="1"/>
</dbReference>
<dbReference type="PANTHER" id="PTHR26450:SF32">
    <property type="entry name" value="OLFACTORY RECEPTOR 52B6"/>
    <property type="match status" value="1"/>
</dbReference>
<dbReference type="AlphaFoldDB" id="A0A7K7SX29"/>
<comment type="function">
    <text evidence="1">Odorant receptor.</text>
</comment>
<evidence type="ECO:0000256" key="9">
    <source>
        <dbReference type="SAM" id="Phobius"/>
    </source>
</evidence>
<dbReference type="GO" id="GO:0005886">
    <property type="term" value="C:plasma membrane"/>
    <property type="evidence" value="ECO:0007669"/>
    <property type="project" value="TreeGrafter"/>
</dbReference>
<feature type="transmembrane region" description="Helical" evidence="9">
    <location>
        <begin position="34"/>
        <end position="55"/>
    </location>
</feature>
<dbReference type="InterPro" id="IPR000725">
    <property type="entry name" value="Olfact_rcpt"/>
</dbReference>
<sequence length="311" mass="34152">VTCCIKMSVPNRSVSHPPFFILVGIPGMEKSHPWISIPVCVMYAAALLGNSVLLVNVGRERRLHEPVYLLLCLLAVYDLLLTTTTVPKTLGILWSLSTHISSSACLVQMFSIYFVFMAESAVLVAMAFDHYVAMCDPLHYAAVLTRSAGGKVILAALIRSSCIMFPAIFLLERLPYCGHNVMAHTYCEHIDVACADISLNIWYGAAAGVLSAGLDLVCIAVSYALILRCLWGLPAPRACPKALHTCGSHLSIIATFYTPAFSTLVQRFGQHVPRHVLVTMANLYVVVPPMLKPVVYRVRTRLLRECLAHLL</sequence>
<evidence type="ECO:0000313" key="11">
    <source>
        <dbReference type="EMBL" id="NXA09143.1"/>
    </source>
</evidence>
<feature type="domain" description="G-protein coupled receptors family 1 profile" evidence="10">
    <location>
        <begin position="49"/>
        <end position="296"/>
    </location>
</feature>
<dbReference type="InterPro" id="IPR017452">
    <property type="entry name" value="GPCR_Rhodpsn_7TM"/>
</dbReference>
<proteinExistence type="predicted"/>
<gene>
    <name evidence="11" type="primary">Or52b2_2</name>
    <name evidence="11" type="ORF">SAPAEN_R04568</name>
</gene>
<evidence type="ECO:0000256" key="5">
    <source>
        <dbReference type="ARBA" id="ARBA00022725"/>
    </source>
</evidence>
<evidence type="ECO:0000256" key="2">
    <source>
        <dbReference type="ARBA" id="ARBA00004141"/>
    </source>
</evidence>
<feature type="transmembrane region" description="Helical" evidence="9">
    <location>
        <begin position="152"/>
        <end position="171"/>
    </location>
</feature>
<keyword evidence="4 9" id="KW-0812">Transmembrane</keyword>
<evidence type="ECO:0000313" key="12">
    <source>
        <dbReference type="Proteomes" id="UP000589485"/>
    </source>
</evidence>
<accession>A0A7K7SX29</accession>
<evidence type="ECO:0000256" key="3">
    <source>
        <dbReference type="ARBA" id="ARBA00022606"/>
    </source>
</evidence>
<evidence type="ECO:0000256" key="4">
    <source>
        <dbReference type="ARBA" id="ARBA00022692"/>
    </source>
</evidence>
<protein>
    <submittedName>
        <fullName evidence="11">O52B2 protein</fullName>
    </submittedName>
</protein>
<evidence type="ECO:0000256" key="7">
    <source>
        <dbReference type="ARBA" id="ARBA00023136"/>
    </source>
</evidence>
<keyword evidence="5" id="KW-0552">Olfaction</keyword>
<feature type="transmembrane region" description="Helical" evidence="9">
    <location>
        <begin position="106"/>
        <end position="132"/>
    </location>
</feature>
<dbReference type="Gene3D" id="1.20.1070.10">
    <property type="entry name" value="Rhodopsin 7-helix transmembrane proteins"/>
    <property type="match status" value="1"/>
</dbReference>
<reference evidence="11 12" key="1">
    <citation type="submission" date="2019-09" db="EMBL/GenBank/DDBJ databases">
        <title>Bird 10,000 Genomes (B10K) Project - Family phase.</title>
        <authorList>
            <person name="Zhang G."/>
        </authorList>
    </citation>
    <scope>NUCLEOTIDE SEQUENCE [LARGE SCALE GENOMIC DNA]</scope>
    <source>
        <strain evidence="11">B10K-DU-030-41</strain>
        <tissue evidence="11">Muscle</tissue>
    </source>
</reference>
<evidence type="ECO:0000259" key="10">
    <source>
        <dbReference type="PROSITE" id="PS50262"/>
    </source>
</evidence>
<feature type="non-terminal residue" evidence="11">
    <location>
        <position position="311"/>
    </location>
</feature>
<dbReference type="InterPro" id="IPR050402">
    <property type="entry name" value="OR51/52/56-like"/>
</dbReference>
<keyword evidence="8" id="KW-0807">Transducer</keyword>
<dbReference type="PROSITE" id="PS50262">
    <property type="entry name" value="G_PROTEIN_RECEP_F1_2"/>
    <property type="match status" value="1"/>
</dbReference>
<keyword evidence="12" id="KW-1185">Reference proteome</keyword>
<dbReference type="EMBL" id="VZSY01000257">
    <property type="protein sequence ID" value="NXA09143.1"/>
    <property type="molecule type" value="Genomic_DNA"/>
</dbReference>
<evidence type="ECO:0000256" key="8">
    <source>
        <dbReference type="ARBA" id="ARBA00023224"/>
    </source>
</evidence>
<dbReference type="GO" id="GO:0004984">
    <property type="term" value="F:olfactory receptor activity"/>
    <property type="evidence" value="ECO:0007669"/>
    <property type="project" value="InterPro"/>
</dbReference>
<dbReference type="PRINTS" id="PR00245">
    <property type="entry name" value="OLFACTORYR"/>
</dbReference>
<feature type="non-terminal residue" evidence="11">
    <location>
        <position position="1"/>
    </location>
</feature>
<name>A0A7K7SX29_9TYRA</name>
<dbReference type="SUPFAM" id="SSF81321">
    <property type="entry name" value="Family A G protein-coupled receptor-like"/>
    <property type="match status" value="1"/>
</dbReference>
<feature type="transmembrane region" description="Helical" evidence="9">
    <location>
        <begin position="201"/>
        <end position="227"/>
    </location>
</feature>
<dbReference type="GO" id="GO:0004930">
    <property type="term" value="F:G protein-coupled receptor activity"/>
    <property type="evidence" value="ECO:0007669"/>
    <property type="project" value="InterPro"/>
</dbReference>
<keyword evidence="7 9" id="KW-0472">Membrane</keyword>
<organism evidence="11 12">
    <name type="scientific">Sapayoa aenigma</name>
    <name type="common">broad-billed sapayoa</name>
    <dbReference type="NCBI Taxonomy" id="239371"/>
    <lineage>
        <taxon>Eukaryota</taxon>
        <taxon>Metazoa</taxon>
        <taxon>Chordata</taxon>
        <taxon>Craniata</taxon>
        <taxon>Vertebrata</taxon>
        <taxon>Euteleostomi</taxon>
        <taxon>Archelosauria</taxon>
        <taxon>Archosauria</taxon>
        <taxon>Dinosauria</taxon>
        <taxon>Saurischia</taxon>
        <taxon>Theropoda</taxon>
        <taxon>Coelurosauria</taxon>
        <taxon>Aves</taxon>
        <taxon>Neognathae</taxon>
        <taxon>Neoaves</taxon>
        <taxon>Telluraves</taxon>
        <taxon>Australaves</taxon>
        <taxon>Passeriformes</taxon>
        <taxon>Tyrannidae</taxon>
        <taxon>Sapayoa</taxon>
    </lineage>
</organism>